<feature type="compositionally biased region" description="Polar residues" evidence="6">
    <location>
        <begin position="347"/>
        <end position="359"/>
    </location>
</feature>
<keyword evidence="9" id="KW-1185">Reference proteome</keyword>
<dbReference type="GO" id="GO:0005874">
    <property type="term" value="C:microtubule"/>
    <property type="evidence" value="ECO:0007669"/>
    <property type="project" value="UniProtKB-KW"/>
</dbReference>
<evidence type="ECO:0000313" key="9">
    <source>
        <dbReference type="Proteomes" id="UP000594263"/>
    </source>
</evidence>
<protein>
    <recommendedName>
        <fullName evidence="7">TPX2 C-terminal domain-containing protein</fullName>
    </recommendedName>
</protein>
<dbReference type="PANTHER" id="PTHR47067">
    <property type="entry name" value="TPX2 (TARGETING PROTEIN FOR XKLP2) PROTEIN FAMILY-RELATED"/>
    <property type="match status" value="1"/>
</dbReference>
<evidence type="ECO:0000256" key="4">
    <source>
        <dbReference type="ARBA" id="ARBA00022701"/>
    </source>
</evidence>
<sequence>MEESTCLLHSFSLDLALSGTAARCASGQQRDPMHALGDSVSFGRFMTSSSDSSAWDRWSNSSHKRYVEEAAKYSQPGSVAQKKAFFEAYYKRKALLALENAQAIADTNNAQLHGSACVHDGVGVALDVPTDPVEQPRSQPEPDNRSAAQNSIPAAAESSVALVSISDSGDDAKQWASLADFTTGCVSKAIQAEPKSSPASTEVTEESEMDKPLLKDRNSNQEVCSNMKKPKLPPAPSLNPAAADNIWASAKIPCPPPKPLNHAKKENVTPANTRSATESLDRIKATPKPLIAYMSRTPARDVNRAATNSLKRGNDSMIQPLRTPTTAPKAKKLTVTPQSENRRDMTTPIQSAASGSRTTGPKWRFLGGLENKQRPSPLASSPFNFRTDERAAKRKEKLELKFIAKAPQKVQLQTKLKDKAESELKKLRETFCFRARPLPSFYKERKVEKRPELKSEVAPKTQRAGRINKQVQDGCKGCPPPPPRPSYPTRKNPISSSTKSSSSKTIPPPSK</sequence>
<evidence type="ECO:0000256" key="1">
    <source>
        <dbReference type="ARBA" id="ARBA00004245"/>
    </source>
</evidence>
<dbReference type="Pfam" id="PF06886">
    <property type="entry name" value="TPX2"/>
    <property type="match status" value="1"/>
</dbReference>
<evidence type="ECO:0000313" key="8">
    <source>
        <dbReference type="EnsemblPlants" id="Kaladp0022s0234.1.v1.1"/>
    </source>
</evidence>
<evidence type="ECO:0000256" key="3">
    <source>
        <dbReference type="ARBA" id="ARBA00022490"/>
    </source>
</evidence>
<organism evidence="8 9">
    <name type="scientific">Kalanchoe fedtschenkoi</name>
    <name type="common">Lavender scallops</name>
    <name type="synonym">South American air plant</name>
    <dbReference type="NCBI Taxonomy" id="63787"/>
    <lineage>
        <taxon>Eukaryota</taxon>
        <taxon>Viridiplantae</taxon>
        <taxon>Streptophyta</taxon>
        <taxon>Embryophyta</taxon>
        <taxon>Tracheophyta</taxon>
        <taxon>Spermatophyta</taxon>
        <taxon>Magnoliopsida</taxon>
        <taxon>eudicotyledons</taxon>
        <taxon>Gunneridae</taxon>
        <taxon>Pentapetalae</taxon>
        <taxon>Saxifragales</taxon>
        <taxon>Crassulaceae</taxon>
        <taxon>Kalanchoe</taxon>
    </lineage>
</organism>
<feature type="compositionally biased region" description="Low complexity" evidence="6">
    <location>
        <begin position="323"/>
        <end position="337"/>
    </location>
</feature>
<feature type="region of interest" description="Disordered" evidence="6">
    <location>
        <begin position="191"/>
        <end position="386"/>
    </location>
</feature>
<evidence type="ECO:0000256" key="5">
    <source>
        <dbReference type="ARBA" id="ARBA00023212"/>
    </source>
</evidence>
<comment type="subcellular location">
    <subcellularLocation>
        <location evidence="1">Cytoplasm</location>
        <location evidence="1">Cytoskeleton</location>
    </subcellularLocation>
</comment>
<evidence type="ECO:0000256" key="2">
    <source>
        <dbReference type="ARBA" id="ARBA00005885"/>
    </source>
</evidence>
<keyword evidence="3" id="KW-0963">Cytoplasm</keyword>
<reference evidence="8" key="1">
    <citation type="submission" date="2021-01" db="UniProtKB">
        <authorList>
            <consortium name="EnsemblPlants"/>
        </authorList>
    </citation>
    <scope>IDENTIFICATION</scope>
</reference>
<dbReference type="InterPro" id="IPR027329">
    <property type="entry name" value="TPX2_C"/>
</dbReference>
<feature type="compositionally biased region" description="Polar residues" evidence="6">
    <location>
        <begin position="269"/>
        <end position="278"/>
    </location>
</feature>
<accession>A0A7N0ZS52</accession>
<dbReference type="PANTHER" id="PTHR47067:SF7">
    <property type="entry name" value="TPX2 (TARGETING PROTEIN FOR XKLP2) PROTEIN FAMILY"/>
    <property type="match status" value="1"/>
</dbReference>
<keyword evidence="5" id="KW-0206">Cytoskeleton</keyword>
<dbReference type="InterPro" id="IPR044216">
    <property type="entry name" value="WDL7"/>
</dbReference>
<proteinExistence type="inferred from homology"/>
<evidence type="ECO:0000256" key="6">
    <source>
        <dbReference type="SAM" id="MobiDB-lite"/>
    </source>
</evidence>
<dbReference type="Gramene" id="Kaladp0022s0234.1.v1.1">
    <property type="protein sequence ID" value="Kaladp0022s0234.1.v1.1"/>
    <property type="gene ID" value="Kaladp0022s0234.v1.1"/>
</dbReference>
<dbReference type="AlphaFoldDB" id="A0A7N0ZS52"/>
<name>A0A7N0ZS52_KALFE</name>
<comment type="similarity">
    <text evidence="2">Belongs to the TPX2 family.</text>
</comment>
<dbReference type="EnsemblPlants" id="Kaladp0022s0234.1.v1.1">
    <property type="protein sequence ID" value="Kaladp0022s0234.1.v1.1"/>
    <property type="gene ID" value="Kaladp0022s0234.v1.1"/>
</dbReference>
<feature type="domain" description="TPX2 C-terminal" evidence="7">
    <location>
        <begin position="383"/>
        <end position="451"/>
    </location>
</feature>
<keyword evidence="4" id="KW-0493">Microtubule</keyword>
<feature type="region of interest" description="Disordered" evidence="6">
    <location>
        <begin position="446"/>
        <end position="511"/>
    </location>
</feature>
<dbReference type="OMA" id="SCFPRRE"/>
<feature type="compositionally biased region" description="Basic and acidic residues" evidence="6">
    <location>
        <begin position="446"/>
        <end position="457"/>
    </location>
</feature>
<feature type="compositionally biased region" description="Basic and acidic residues" evidence="6">
    <location>
        <begin position="209"/>
        <end position="219"/>
    </location>
</feature>
<feature type="compositionally biased region" description="Low complexity" evidence="6">
    <location>
        <begin position="493"/>
        <end position="505"/>
    </location>
</feature>
<evidence type="ECO:0000259" key="7">
    <source>
        <dbReference type="Pfam" id="PF06886"/>
    </source>
</evidence>
<dbReference type="Proteomes" id="UP000594263">
    <property type="component" value="Unplaced"/>
</dbReference>
<feature type="region of interest" description="Disordered" evidence="6">
    <location>
        <begin position="127"/>
        <end position="153"/>
    </location>
</feature>